<evidence type="ECO:0000313" key="2">
    <source>
        <dbReference type="Ensembl" id="ENSSAUP00010018920.1"/>
    </source>
</evidence>
<feature type="compositionally biased region" description="Polar residues" evidence="1">
    <location>
        <begin position="1"/>
        <end position="14"/>
    </location>
</feature>
<name>A0A671V236_SPAAU</name>
<protein>
    <submittedName>
        <fullName evidence="2">Uncharacterized protein</fullName>
    </submittedName>
</protein>
<organism evidence="2 3">
    <name type="scientific">Sparus aurata</name>
    <name type="common">Gilthead sea bream</name>
    <dbReference type="NCBI Taxonomy" id="8175"/>
    <lineage>
        <taxon>Eukaryota</taxon>
        <taxon>Metazoa</taxon>
        <taxon>Chordata</taxon>
        <taxon>Craniata</taxon>
        <taxon>Vertebrata</taxon>
        <taxon>Euteleostomi</taxon>
        <taxon>Actinopterygii</taxon>
        <taxon>Neopterygii</taxon>
        <taxon>Teleostei</taxon>
        <taxon>Neoteleostei</taxon>
        <taxon>Acanthomorphata</taxon>
        <taxon>Eupercaria</taxon>
        <taxon>Spariformes</taxon>
        <taxon>Sparidae</taxon>
        <taxon>Sparus</taxon>
    </lineage>
</organism>
<accession>A0A671V236</accession>
<reference evidence="2" key="3">
    <citation type="submission" date="2025-09" db="UniProtKB">
        <authorList>
            <consortium name="Ensembl"/>
        </authorList>
    </citation>
    <scope>IDENTIFICATION</scope>
</reference>
<evidence type="ECO:0000256" key="1">
    <source>
        <dbReference type="SAM" id="MobiDB-lite"/>
    </source>
</evidence>
<reference evidence="2" key="1">
    <citation type="submission" date="2021-04" db="EMBL/GenBank/DDBJ databases">
        <authorList>
            <consortium name="Wellcome Sanger Institute Data Sharing"/>
        </authorList>
    </citation>
    <scope>NUCLEOTIDE SEQUENCE [LARGE SCALE GENOMIC DNA]</scope>
</reference>
<dbReference type="AlphaFoldDB" id="A0A671V236"/>
<sequence>MDTNSCLPGESHSQVPPGRLLTFSPADDAPETWQSFTARAGEGPGLPSITYSLSQEGLTLTGQQYSTSLLNLLHNDPLGDFSCTSSLTFLYESSKLKTPVMRECRCGGRQVSLPFHSG</sequence>
<dbReference type="Ensembl" id="ENSSAUT00010019978.1">
    <property type="protein sequence ID" value="ENSSAUP00010018920.1"/>
    <property type="gene ID" value="ENSSAUG00010008527.1"/>
</dbReference>
<keyword evidence="3" id="KW-1185">Reference proteome</keyword>
<feature type="region of interest" description="Disordered" evidence="1">
    <location>
        <begin position="1"/>
        <end position="28"/>
    </location>
</feature>
<reference evidence="2" key="2">
    <citation type="submission" date="2025-08" db="UniProtKB">
        <authorList>
            <consortium name="Ensembl"/>
        </authorList>
    </citation>
    <scope>IDENTIFICATION</scope>
</reference>
<dbReference type="Proteomes" id="UP000472265">
    <property type="component" value="Chromosome 18"/>
</dbReference>
<proteinExistence type="predicted"/>
<evidence type="ECO:0000313" key="3">
    <source>
        <dbReference type="Proteomes" id="UP000472265"/>
    </source>
</evidence>
<dbReference type="InParanoid" id="A0A671V236"/>